<dbReference type="InterPro" id="IPR016039">
    <property type="entry name" value="Thiolase-like"/>
</dbReference>
<organism evidence="5 6">
    <name type="scientific">Fonsecaea nubica</name>
    <dbReference type="NCBI Taxonomy" id="856822"/>
    <lineage>
        <taxon>Eukaryota</taxon>
        <taxon>Fungi</taxon>
        <taxon>Dikarya</taxon>
        <taxon>Ascomycota</taxon>
        <taxon>Pezizomycotina</taxon>
        <taxon>Eurotiomycetes</taxon>
        <taxon>Chaetothyriomycetidae</taxon>
        <taxon>Chaetothyriales</taxon>
        <taxon>Herpotrichiellaceae</taxon>
        <taxon>Fonsecaea</taxon>
    </lineage>
</organism>
<dbReference type="Gene3D" id="2.40.50.840">
    <property type="match status" value="1"/>
</dbReference>
<dbReference type="PANTHER" id="PTHR18919:SF139">
    <property type="entry name" value="THIOLASE-LIKE PROTEIN TYPE 1 ADDITIONAL C-TERMINAL DOMAIN-CONTAINING PROTEIN"/>
    <property type="match status" value="1"/>
</dbReference>
<dbReference type="GO" id="GO:0016746">
    <property type="term" value="F:acyltransferase activity"/>
    <property type="evidence" value="ECO:0007669"/>
    <property type="project" value="UniProtKB-KW"/>
</dbReference>
<comment type="similarity">
    <text evidence="1">Belongs to the thiolase-like superfamily. Thiolase family.</text>
</comment>
<comment type="caution">
    <text evidence="5">The sequence shown here is derived from an EMBL/GenBank/DDBJ whole genome shotgun (WGS) entry which is preliminary data.</text>
</comment>
<evidence type="ECO:0000259" key="4">
    <source>
        <dbReference type="Pfam" id="PF18313"/>
    </source>
</evidence>
<keyword evidence="6" id="KW-1185">Reference proteome</keyword>
<evidence type="ECO:0000256" key="2">
    <source>
        <dbReference type="ARBA" id="ARBA00022679"/>
    </source>
</evidence>
<gene>
    <name evidence="5" type="ORF">AYO20_09787</name>
</gene>
<dbReference type="AlphaFoldDB" id="A0A178CDV0"/>
<dbReference type="PANTHER" id="PTHR18919">
    <property type="entry name" value="ACETYL-COA C-ACYLTRANSFERASE"/>
    <property type="match status" value="1"/>
</dbReference>
<dbReference type="Pfam" id="PF18313">
    <property type="entry name" value="TLP1_add_C"/>
    <property type="match status" value="1"/>
</dbReference>
<accession>A0A178CDV0</accession>
<proteinExistence type="inferred from homology"/>
<dbReference type="OrthoDB" id="435240at2759"/>
<feature type="domain" description="Thiolase-like protein type 1 additional C-terminal" evidence="4">
    <location>
        <begin position="422"/>
        <end position="500"/>
    </location>
</feature>
<keyword evidence="2" id="KW-0808">Transferase</keyword>
<name>A0A178CDV0_9EURO</name>
<dbReference type="Gene3D" id="3.40.47.10">
    <property type="match status" value="1"/>
</dbReference>
<evidence type="ECO:0000256" key="1">
    <source>
        <dbReference type="ARBA" id="ARBA00010982"/>
    </source>
</evidence>
<sequence>MDARLIPIVVGVGDALNRSRKPEEAVEPLQLMVQAIETAFQDTNLSPSAAAQLRESVESIDVVRSWTWPYPDLPDLLCHHLGITPKHKHYHPFNSGSTPGLFFDEASRRISLGDAKVAILTGGEALASLRACLTAKIMPPPGWTTIEKTVRAVEDPTTRELQKNVAGRHQIGAPIQGYPLFENGFRAHRGQTILDNIRESANLYGEFATVARKNPNAWFYGNSETAESIKTVTSKNRMICFPYPLLMNAMNAVNIGAAILLTSTDYARELGIPEEKWIYALGGAGTRDSLNFWERPNFYSSPSISVSLDAAITASAVNKEDIDLYDFYSCFPIVPKIASSHLDIPIPDPKHPVTLLGGLTFFGGAGNNYSMHALTEMVRALRAGRGKVGLVLANGGIMTYQHVVLLSTQPRRDGSPYPKSPPLAEVVVDAQPPTVEELANGAAVVETYTVDFGRDSLPLRGHIIGRLTINNRRFIANHADESTLKQLCSMTTEPIGRKGWCGINLQYMGTWFSTQSPVLQTLCSYFEPPWAAAKISKRPPKRSAAAHSPVAVPLRSFFYDLTKCFYTATKSPLIRELSNRYAHLELTCLVLGVPFHPWRSCVFVENNDDLMRHLAFQRGIAPEQAICLARSAEGGIPFPAGTANTIGCFWQSWGVKVTRGNRRANQIAV</sequence>
<protein>
    <recommendedName>
        <fullName evidence="4">Thiolase-like protein type 1 additional C-terminal domain-containing protein</fullName>
    </recommendedName>
</protein>
<evidence type="ECO:0000256" key="3">
    <source>
        <dbReference type="ARBA" id="ARBA00023315"/>
    </source>
</evidence>
<evidence type="ECO:0000313" key="6">
    <source>
        <dbReference type="Proteomes" id="UP000185904"/>
    </source>
</evidence>
<evidence type="ECO:0000313" key="5">
    <source>
        <dbReference type="EMBL" id="OAL27436.1"/>
    </source>
</evidence>
<dbReference type="InterPro" id="IPR040771">
    <property type="entry name" value="TLP1_add_C"/>
</dbReference>
<dbReference type="Proteomes" id="UP000185904">
    <property type="component" value="Unassembled WGS sequence"/>
</dbReference>
<dbReference type="SUPFAM" id="SSF53901">
    <property type="entry name" value="Thiolase-like"/>
    <property type="match status" value="2"/>
</dbReference>
<dbReference type="RefSeq" id="XP_022495948.1">
    <property type="nucleotide sequence ID" value="XM_022648056.1"/>
</dbReference>
<dbReference type="GeneID" id="34593184"/>
<keyword evidence="3" id="KW-0012">Acyltransferase</keyword>
<reference evidence="5 6" key="1">
    <citation type="submission" date="2016-03" db="EMBL/GenBank/DDBJ databases">
        <title>The draft genome sequence of Fonsecaea nubica causative agent of cutaneous subcutaneous infection in human host.</title>
        <authorList>
            <person name="Costa F."/>
            <person name="Sybren D.H."/>
            <person name="Raittz R.T."/>
            <person name="Weiss V.A."/>
            <person name="Leao A.C."/>
            <person name="Gomes R."/>
            <person name="De Souza E.M."/>
            <person name="Pedrosa F.O."/>
            <person name="Steffens M.B."/>
            <person name="Bombassaro A."/>
            <person name="Tadra-Sfeir M.Z."/>
            <person name="Moreno L.F."/>
            <person name="Najafzadeh M.J."/>
            <person name="Felipe M.S."/>
            <person name="Teixeira M."/>
            <person name="Sun J."/>
            <person name="Xi L."/>
            <person name="Castro M.A."/>
            <person name="Vicente V.A."/>
        </authorList>
    </citation>
    <scope>NUCLEOTIDE SEQUENCE [LARGE SCALE GENOMIC DNA]</scope>
    <source>
        <strain evidence="5 6">CBS 269.64</strain>
    </source>
</reference>
<dbReference type="EMBL" id="LVCJ01000095">
    <property type="protein sequence ID" value="OAL27436.1"/>
    <property type="molecule type" value="Genomic_DNA"/>
</dbReference>